<keyword evidence="2" id="KW-0472">Membrane</keyword>
<proteinExistence type="predicted"/>
<evidence type="ECO:0000256" key="2">
    <source>
        <dbReference type="SAM" id="Phobius"/>
    </source>
</evidence>
<dbReference type="InterPro" id="IPR009883">
    <property type="entry name" value="YgfX"/>
</dbReference>
<accession>A0A6J5ADV5</accession>
<dbReference type="Proteomes" id="UP000494205">
    <property type="component" value="Unassembled WGS sequence"/>
</dbReference>
<reference evidence="3 4" key="1">
    <citation type="submission" date="2020-04" db="EMBL/GenBank/DDBJ databases">
        <authorList>
            <person name="De Canck E."/>
        </authorList>
    </citation>
    <scope>NUCLEOTIDE SEQUENCE [LARGE SCALE GENOMIC DNA]</scope>
    <source>
        <strain evidence="3 4">LMG 27174</strain>
    </source>
</reference>
<protein>
    <submittedName>
        <fullName evidence="3">Uncharacterized protein</fullName>
    </submittedName>
</protein>
<sequence>MTRQPTAPAMPALSRETATPDGAPQRIALRRSIAMRAALAVFALTASWAVYSCVASWLGAWQAVPLTLAALALLALCSVRHDQTRPVALKIGREGIAAWGRTGVLSVQGRITGCAHWSDRLLVLTVTPDEGRRQALLVPADAVPPAVFRELAVRGRRRAGA</sequence>
<evidence type="ECO:0000256" key="1">
    <source>
        <dbReference type="SAM" id="MobiDB-lite"/>
    </source>
</evidence>
<dbReference type="AlphaFoldDB" id="A0A6J5ADV5"/>
<gene>
    <name evidence="3" type="ORF">LMG27174_00611</name>
</gene>
<evidence type="ECO:0000313" key="4">
    <source>
        <dbReference type="Proteomes" id="UP000494205"/>
    </source>
</evidence>
<organism evidence="3 4">
    <name type="scientific">Paraburkholderia rhynchosiae</name>
    <dbReference type="NCBI Taxonomy" id="487049"/>
    <lineage>
        <taxon>Bacteria</taxon>
        <taxon>Pseudomonadati</taxon>
        <taxon>Pseudomonadota</taxon>
        <taxon>Betaproteobacteria</taxon>
        <taxon>Burkholderiales</taxon>
        <taxon>Burkholderiaceae</taxon>
        <taxon>Paraburkholderia</taxon>
    </lineage>
</organism>
<name>A0A6J5ADV5_9BURK</name>
<dbReference type="EMBL" id="CADIJZ010000002">
    <property type="protein sequence ID" value="CAB3643377.1"/>
    <property type="molecule type" value="Genomic_DNA"/>
</dbReference>
<keyword evidence="2" id="KW-1133">Transmembrane helix</keyword>
<evidence type="ECO:0000313" key="3">
    <source>
        <dbReference type="EMBL" id="CAB3643377.1"/>
    </source>
</evidence>
<feature type="transmembrane region" description="Helical" evidence="2">
    <location>
        <begin position="33"/>
        <end position="51"/>
    </location>
</feature>
<feature type="region of interest" description="Disordered" evidence="1">
    <location>
        <begin position="1"/>
        <end position="20"/>
    </location>
</feature>
<keyword evidence="2" id="KW-0812">Transmembrane</keyword>
<feature type="transmembrane region" description="Helical" evidence="2">
    <location>
        <begin position="57"/>
        <end position="76"/>
    </location>
</feature>
<dbReference type="Pfam" id="PF07254">
    <property type="entry name" value="Cpta_toxin"/>
    <property type="match status" value="1"/>
</dbReference>